<feature type="domain" description="Orange" evidence="8">
    <location>
        <begin position="83"/>
        <end position="116"/>
    </location>
</feature>
<dbReference type="Proteomes" id="UP000887567">
    <property type="component" value="Unplaced"/>
</dbReference>
<dbReference type="GO" id="GO:0046983">
    <property type="term" value="F:protein dimerization activity"/>
    <property type="evidence" value="ECO:0007669"/>
    <property type="project" value="InterPro"/>
</dbReference>
<dbReference type="OrthoDB" id="6085656at2759"/>
<dbReference type="InterPro" id="IPR011598">
    <property type="entry name" value="bHLH_dom"/>
</dbReference>
<evidence type="ECO:0000259" key="7">
    <source>
        <dbReference type="PROSITE" id="PS50888"/>
    </source>
</evidence>
<evidence type="ECO:0000256" key="6">
    <source>
        <dbReference type="SAM" id="MobiDB-lite"/>
    </source>
</evidence>
<feature type="domain" description="BHLH" evidence="7">
    <location>
        <begin position="9"/>
        <end position="66"/>
    </location>
</feature>
<evidence type="ECO:0000256" key="5">
    <source>
        <dbReference type="ARBA" id="ARBA00023242"/>
    </source>
</evidence>
<keyword evidence="4" id="KW-0804">Transcription</keyword>
<evidence type="ECO:0000256" key="3">
    <source>
        <dbReference type="ARBA" id="ARBA00023125"/>
    </source>
</evidence>
<dbReference type="SUPFAM" id="SSF158457">
    <property type="entry name" value="Orange domain-like"/>
    <property type="match status" value="1"/>
</dbReference>
<dbReference type="GO" id="GO:0005634">
    <property type="term" value="C:nucleus"/>
    <property type="evidence" value="ECO:0007669"/>
    <property type="project" value="UniProtKB-SubCell"/>
</dbReference>
<dbReference type="InterPro" id="IPR003650">
    <property type="entry name" value="Orange_dom"/>
</dbReference>
<keyword evidence="3" id="KW-0238">DNA-binding</keyword>
<accession>A0A913WU47</accession>
<dbReference type="PANTHER" id="PTHR10985">
    <property type="entry name" value="BASIC HELIX-LOOP-HELIX TRANSCRIPTION FACTOR, HES-RELATED"/>
    <property type="match status" value="1"/>
</dbReference>
<dbReference type="GO" id="GO:0003677">
    <property type="term" value="F:DNA binding"/>
    <property type="evidence" value="ECO:0007669"/>
    <property type="project" value="UniProtKB-KW"/>
</dbReference>
<organism evidence="9 10">
    <name type="scientific">Exaiptasia diaphana</name>
    <name type="common">Tropical sea anemone</name>
    <name type="synonym">Aiptasia pulchella</name>
    <dbReference type="NCBI Taxonomy" id="2652724"/>
    <lineage>
        <taxon>Eukaryota</taxon>
        <taxon>Metazoa</taxon>
        <taxon>Cnidaria</taxon>
        <taxon>Anthozoa</taxon>
        <taxon>Hexacorallia</taxon>
        <taxon>Actiniaria</taxon>
        <taxon>Aiptasiidae</taxon>
        <taxon>Exaiptasia</taxon>
    </lineage>
</organism>
<dbReference type="OMA" id="RISNASW"/>
<protein>
    <submittedName>
        <fullName evidence="9">Uncharacterized protein</fullName>
    </submittedName>
</protein>
<dbReference type="Pfam" id="PF07527">
    <property type="entry name" value="Hairy_orange"/>
    <property type="match status" value="1"/>
</dbReference>
<dbReference type="FunFam" id="4.10.280.10:FF:000009">
    <property type="entry name" value="Transcription factor HES-1"/>
    <property type="match status" value="1"/>
</dbReference>
<evidence type="ECO:0000256" key="4">
    <source>
        <dbReference type="ARBA" id="ARBA00023163"/>
    </source>
</evidence>
<evidence type="ECO:0000259" key="8">
    <source>
        <dbReference type="PROSITE" id="PS51054"/>
    </source>
</evidence>
<dbReference type="CDD" id="cd11410">
    <property type="entry name" value="bHLH_O_HES"/>
    <property type="match status" value="1"/>
</dbReference>
<keyword evidence="2" id="KW-0805">Transcription regulation</keyword>
<comment type="subcellular location">
    <subcellularLocation>
        <location evidence="1">Nucleus</location>
    </subcellularLocation>
</comment>
<evidence type="ECO:0000313" key="10">
    <source>
        <dbReference type="Proteomes" id="UP000887567"/>
    </source>
</evidence>
<dbReference type="Gene3D" id="6.10.250.980">
    <property type="match status" value="1"/>
</dbReference>
<dbReference type="PROSITE" id="PS51054">
    <property type="entry name" value="ORANGE"/>
    <property type="match status" value="1"/>
</dbReference>
<dbReference type="EnsemblMetazoa" id="XM_021038498.2">
    <property type="protein sequence ID" value="XP_020894157.1"/>
    <property type="gene ID" value="LOC110233226"/>
</dbReference>
<dbReference type="SMART" id="SM00353">
    <property type="entry name" value="HLH"/>
    <property type="match status" value="1"/>
</dbReference>
<reference evidence="9" key="1">
    <citation type="submission" date="2022-11" db="UniProtKB">
        <authorList>
            <consortium name="EnsemblMetazoa"/>
        </authorList>
    </citation>
    <scope>IDENTIFICATION</scope>
</reference>
<evidence type="ECO:0000256" key="1">
    <source>
        <dbReference type="ARBA" id="ARBA00004123"/>
    </source>
</evidence>
<dbReference type="InterPro" id="IPR036638">
    <property type="entry name" value="HLH_DNA-bd_sf"/>
</dbReference>
<dbReference type="GO" id="GO:0006355">
    <property type="term" value="P:regulation of DNA-templated transcription"/>
    <property type="evidence" value="ECO:0007669"/>
    <property type="project" value="InterPro"/>
</dbReference>
<keyword evidence="5" id="KW-0539">Nucleus</keyword>
<keyword evidence="10" id="KW-1185">Reference proteome</keyword>
<dbReference type="PROSITE" id="PS50888">
    <property type="entry name" value="BHLH"/>
    <property type="match status" value="1"/>
</dbReference>
<dbReference type="RefSeq" id="XP_020894157.1">
    <property type="nucleotide sequence ID" value="XM_021038498.2"/>
</dbReference>
<feature type="region of interest" description="Disordered" evidence="6">
    <location>
        <begin position="1"/>
        <end position="22"/>
    </location>
</feature>
<dbReference type="SMART" id="SM00511">
    <property type="entry name" value="ORANGE"/>
    <property type="match status" value="1"/>
</dbReference>
<evidence type="ECO:0000313" key="9">
    <source>
        <dbReference type="EnsemblMetazoa" id="XP_020894157.1"/>
    </source>
</evidence>
<dbReference type="Gene3D" id="4.10.280.10">
    <property type="entry name" value="Helix-loop-helix DNA-binding domain"/>
    <property type="match status" value="1"/>
</dbReference>
<dbReference type="Pfam" id="PF00010">
    <property type="entry name" value="HLH"/>
    <property type="match status" value="1"/>
</dbReference>
<dbReference type="SUPFAM" id="SSF47459">
    <property type="entry name" value="HLH, helix-loop-helix DNA-binding domain"/>
    <property type="match status" value="1"/>
</dbReference>
<dbReference type="GeneID" id="110233226"/>
<dbReference type="InterPro" id="IPR050370">
    <property type="entry name" value="HES_HEY"/>
</dbReference>
<dbReference type="KEGG" id="epa:110233226"/>
<dbReference type="AlphaFoldDB" id="A0A913WU47"/>
<evidence type="ECO:0000256" key="2">
    <source>
        <dbReference type="ARBA" id="ARBA00023015"/>
    </source>
</evidence>
<sequence length="186" mass="20869">MASNPGKVKKSSSKPIMEKRRRARINESLDELKQLITEATKKDRSYYAKLEKADILQLTVQYLRSLKNQAISPSESTDSMACYRAGFNECTNEVLRYLSSINTLDVHAKSKILSHLSSCIKPVGHPWPPYRLPTPQYHVLPGQLMSGKIATVVLTGSPPNGQPLFKSNSFQIVPGPPPNQPLWRPW</sequence>
<proteinExistence type="predicted"/>
<name>A0A913WU47_EXADI</name>